<gene>
    <name evidence="2" type="ORF">NE237_027692</name>
</gene>
<sequence>MRQRDRPVHLGKTKLNGSKRVNQTHQLCRQDRPVHIDKTEVNGLRRVNQMHQLRRRDWPDHIGKTELNRRMREDQNAKSSTPTGLFRSPWPDQAQWHEESRSKDQIHQLR</sequence>
<accession>A0A9Q0GQZ7</accession>
<evidence type="ECO:0000313" key="3">
    <source>
        <dbReference type="Proteomes" id="UP001141806"/>
    </source>
</evidence>
<organism evidence="2 3">
    <name type="scientific">Protea cynaroides</name>
    <dbReference type="NCBI Taxonomy" id="273540"/>
    <lineage>
        <taxon>Eukaryota</taxon>
        <taxon>Viridiplantae</taxon>
        <taxon>Streptophyta</taxon>
        <taxon>Embryophyta</taxon>
        <taxon>Tracheophyta</taxon>
        <taxon>Spermatophyta</taxon>
        <taxon>Magnoliopsida</taxon>
        <taxon>Proteales</taxon>
        <taxon>Proteaceae</taxon>
        <taxon>Protea</taxon>
    </lineage>
</organism>
<evidence type="ECO:0000256" key="1">
    <source>
        <dbReference type="SAM" id="MobiDB-lite"/>
    </source>
</evidence>
<feature type="region of interest" description="Disordered" evidence="1">
    <location>
        <begin position="57"/>
        <end position="110"/>
    </location>
</feature>
<protein>
    <submittedName>
        <fullName evidence="2">Uncharacterized protein</fullName>
    </submittedName>
</protein>
<proteinExistence type="predicted"/>
<dbReference type="Proteomes" id="UP001141806">
    <property type="component" value="Unassembled WGS sequence"/>
</dbReference>
<feature type="region of interest" description="Disordered" evidence="1">
    <location>
        <begin position="1"/>
        <end position="22"/>
    </location>
</feature>
<evidence type="ECO:0000313" key="2">
    <source>
        <dbReference type="EMBL" id="KAJ4950860.1"/>
    </source>
</evidence>
<dbReference type="EMBL" id="JAMYWD010000012">
    <property type="protein sequence ID" value="KAJ4950860.1"/>
    <property type="molecule type" value="Genomic_DNA"/>
</dbReference>
<comment type="caution">
    <text evidence="2">The sequence shown here is derived from an EMBL/GenBank/DDBJ whole genome shotgun (WGS) entry which is preliminary data.</text>
</comment>
<feature type="compositionally biased region" description="Basic and acidic residues" evidence="1">
    <location>
        <begin position="57"/>
        <end position="76"/>
    </location>
</feature>
<dbReference type="AlphaFoldDB" id="A0A9Q0GQZ7"/>
<reference evidence="2" key="1">
    <citation type="journal article" date="2023" name="Plant J.">
        <title>The genome of the king protea, Protea cynaroides.</title>
        <authorList>
            <person name="Chang J."/>
            <person name="Duong T.A."/>
            <person name="Schoeman C."/>
            <person name="Ma X."/>
            <person name="Roodt D."/>
            <person name="Barker N."/>
            <person name="Li Z."/>
            <person name="Van de Peer Y."/>
            <person name="Mizrachi E."/>
        </authorList>
    </citation>
    <scope>NUCLEOTIDE SEQUENCE</scope>
    <source>
        <tissue evidence="2">Young leaves</tissue>
    </source>
</reference>
<keyword evidence="3" id="KW-1185">Reference proteome</keyword>
<name>A0A9Q0GQZ7_9MAGN</name>
<feature type="compositionally biased region" description="Basic and acidic residues" evidence="1">
    <location>
        <begin position="95"/>
        <end position="110"/>
    </location>
</feature>